<reference evidence="3" key="1">
    <citation type="submission" date="2011-11" db="EMBL/GenBank/DDBJ databases">
        <title>Complete sequence of Desulfosporosinus orientis DSM 765.</title>
        <authorList>
            <person name="Lucas S."/>
            <person name="Han J."/>
            <person name="Lapidus A."/>
            <person name="Cheng J.-F."/>
            <person name="Goodwin L."/>
            <person name="Pitluck S."/>
            <person name="Peters L."/>
            <person name="Ovchinnikova G."/>
            <person name="Teshima H."/>
            <person name="Detter J.C."/>
            <person name="Han C."/>
            <person name="Tapia R."/>
            <person name="Land M."/>
            <person name="Hauser L."/>
            <person name="Kyrpides N."/>
            <person name="Ivanova N."/>
            <person name="Pagani I."/>
            <person name="Pester M."/>
            <person name="Spring S."/>
            <person name="Ollivier B."/>
            <person name="Rattei T."/>
            <person name="Klenk H.-P."/>
            <person name="Wagner M."/>
            <person name="Loy A."/>
            <person name="Woyke T."/>
        </authorList>
    </citation>
    <scope>NUCLEOTIDE SEQUENCE [LARGE SCALE GENOMIC DNA]</scope>
    <source>
        <strain evidence="3">ATCC 19365 / DSM 765 / NCIMB 8382 / VKM B-1628</strain>
    </source>
</reference>
<evidence type="ECO:0000313" key="3">
    <source>
        <dbReference type="Proteomes" id="UP000006346"/>
    </source>
</evidence>
<gene>
    <name evidence="2" type="ordered locus">Desor_1192</name>
</gene>
<accession>G7WCV3</accession>
<dbReference type="EMBL" id="CP003108">
    <property type="protein sequence ID" value="AET66859.1"/>
    <property type="molecule type" value="Genomic_DNA"/>
</dbReference>
<keyword evidence="3" id="KW-1185">Reference proteome</keyword>
<dbReference type="OrthoDB" id="1799557at2"/>
<evidence type="ECO:0000256" key="1">
    <source>
        <dbReference type="SAM" id="Phobius"/>
    </source>
</evidence>
<keyword evidence="1" id="KW-0812">Transmembrane</keyword>
<dbReference type="Proteomes" id="UP000006346">
    <property type="component" value="Chromosome"/>
</dbReference>
<reference evidence="2 3" key="2">
    <citation type="journal article" date="2012" name="J. Bacteriol.">
        <title>Complete genome sequences of Desulfosporosinus orientis DSM765T, Desulfosporosinus youngiae DSM17734T, Desulfosporosinus meridiei DSM13257T, and Desulfosporosinus acidiphilus DSM22704T.</title>
        <authorList>
            <person name="Pester M."/>
            <person name="Brambilla E."/>
            <person name="Alazard D."/>
            <person name="Rattei T."/>
            <person name="Weinmaier T."/>
            <person name="Han J."/>
            <person name="Lucas S."/>
            <person name="Lapidus A."/>
            <person name="Cheng J.F."/>
            <person name="Goodwin L."/>
            <person name="Pitluck S."/>
            <person name="Peters L."/>
            <person name="Ovchinnikova G."/>
            <person name="Teshima H."/>
            <person name="Detter J.C."/>
            <person name="Han C.S."/>
            <person name="Tapia R."/>
            <person name="Land M.L."/>
            <person name="Hauser L."/>
            <person name="Kyrpides N.C."/>
            <person name="Ivanova N.N."/>
            <person name="Pagani I."/>
            <person name="Huntmann M."/>
            <person name="Wei C.L."/>
            <person name="Davenport K.W."/>
            <person name="Daligault H."/>
            <person name="Chain P.S."/>
            <person name="Chen A."/>
            <person name="Mavromatis K."/>
            <person name="Markowitz V."/>
            <person name="Szeto E."/>
            <person name="Mikhailova N."/>
            <person name="Pati A."/>
            <person name="Wagner M."/>
            <person name="Woyke T."/>
            <person name="Ollivier B."/>
            <person name="Klenk H.P."/>
            <person name="Spring S."/>
            <person name="Loy A."/>
        </authorList>
    </citation>
    <scope>NUCLEOTIDE SEQUENCE [LARGE SCALE GENOMIC DNA]</scope>
    <source>
        <strain evidence="3">ATCC 19365 / DSM 765 / NCIMB 8382 / VKM B-1628</strain>
    </source>
</reference>
<organism evidence="2 3">
    <name type="scientific">Desulfosporosinus orientis (strain ATCC 19365 / DSM 765 / NCIMB 8382 / VKM B-1628 / Singapore I)</name>
    <name type="common">Desulfotomaculum orientis</name>
    <dbReference type="NCBI Taxonomy" id="768706"/>
    <lineage>
        <taxon>Bacteria</taxon>
        <taxon>Bacillati</taxon>
        <taxon>Bacillota</taxon>
        <taxon>Clostridia</taxon>
        <taxon>Eubacteriales</taxon>
        <taxon>Desulfitobacteriaceae</taxon>
        <taxon>Desulfosporosinus</taxon>
    </lineage>
</organism>
<keyword evidence="1" id="KW-0472">Membrane</keyword>
<evidence type="ECO:0000313" key="2">
    <source>
        <dbReference type="EMBL" id="AET66859.1"/>
    </source>
</evidence>
<dbReference type="KEGG" id="dor:Desor_1192"/>
<dbReference type="PATRIC" id="fig|768706.3.peg.1174"/>
<proteinExistence type="predicted"/>
<sequence>MSLALVTFISGVSGVFIVMIFLQIMVNLSSKLAIAIEKKKEEPVKEINV</sequence>
<dbReference type="STRING" id="768706.Desor_1192"/>
<dbReference type="AlphaFoldDB" id="G7WCV3"/>
<keyword evidence="1" id="KW-1133">Transmembrane helix</keyword>
<dbReference type="HOGENOM" id="CLU_3182949_0_0_9"/>
<name>G7WCV3_DESOD</name>
<dbReference type="RefSeq" id="WP_014183680.1">
    <property type="nucleotide sequence ID" value="NC_016584.1"/>
</dbReference>
<feature type="transmembrane region" description="Helical" evidence="1">
    <location>
        <begin position="6"/>
        <end position="28"/>
    </location>
</feature>
<protein>
    <submittedName>
        <fullName evidence="2">Oxaloacetate decarboxylase, gamma chain</fullName>
    </submittedName>
</protein>